<dbReference type="Pfam" id="PF04464">
    <property type="entry name" value="Glyphos_transf"/>
    <property type="match status" value="1"/>
</dbReference>
<dbReference type="InterPro" id="IPR001173">
    <property type="entry name" value="Glyco_trans_2-like"/>
</dbReference>
<dbReference type="SUPFAM" id="SSF53448">
    <property type="entry name" value="Nucleotide-diphospho-sugar transferases"/>
    <property type="match status" value="2"/>
</dbReference>
<dbReference type="AlphaFoldDB" id="A0A2U1S9L5"/>
<dbReference type="Gene3D" id="3.40.50.12580">
    <property type="match status" value="1"/>
</dbReference>
<evidence type="ECO:0000259" key="1">
    <source>
        <dbReference type="Pfam" id="PF00535"/>
    </source>
</evidence>
<dbReference type="InterPro" id="IPR007554">
    <property type="entry name" value="Glycerophosphate_synth"/>
</dbReference>
<gene>
    <name evidence="2" type="primary">epsH_2</name>
    <name evidence="2" type="ORF">MBBWO_01620</name>
</gene>
<dbReference type="Gene3D" id="3.90.550.10">
    <property type="entry name" value="Spore Coat Polysaccharide Biosynthesis Protein SpsA, Chain A"/>
    <property type="match status" value="2"/>
</dbReference>
<keyword evidence="3" id="KW-1185">Reference proteome</keyword>
<dbReference type="EMBL" id="MZGU01000002">
    <property type="protein sequence ID" value="PWB87047.1"/>
    <property type="molecule type" value="Genomic_DNA"/>
</dbReference>
<dbReference type="Pfam" id="PF00535">
    <property type="entry name" value="Glycos_transf_2"/>
    <property type="match status" value="2"/>
</dbReference>
<dbReference type="PANTHER" id="PTHR22916">
    <property type="entry name" value="GLYCOSYLTRANSFERASE"/>
    <property type="match status" value="1"/>
</dbReference>
<dbReference type="RefSeq" id="WP_116668991.1">
    <property type="nucleotide sequence ID" value="NZ_MZGU01000002.1"/>
</dbReference>
<dbReference type="GO" id="GO:0016758">
    <property type="term" value="F:hexosyltransferase activity"/>
    <property type="evidence" value="ECO:0007669"/>
    <property type="project" value="UniProtKB-ARBA"/>
</dbReference>
<feature type="domain" description="Glycosyltransferase 2-like" evidence="1">
    <location>
        <begin position="7"/>
        <end position="174"/>
    </location>
</feature>
<keyword evidence="2" id="KW-0328">Glycosyltransferase</keyword>
<dbReference type="OrthoDB" id="46222at2157"/>
<accession>A0A2U1S9L5</accession>
<comment type="caution">
    <text evidence="2">The sequence shown here is derived from an EMBL/GenBank/DDBJ whole genome shotgun (WGS) entry which is preliminary data.</text>
</comment>
<name>A0A2U1S9L5_9EURY</name>
<protein>
    <submittedName>
        <fullName evidence="2">Putative glycosyltransferase EpsH</fullName>
        <ecNumber evidence="2">2.4.-.-</ecNumber>
    </submittedName>
</protein>
<keyword evidence="2" id="KW-0808">Transferase</keyword>
<sequence>MSNIKVSVIVPVFNVESYLNESLDSILNQTLKDIEIICINDGSTDNSLDILENYAKKDKRIKIISKENEGQGVARNVGLDNAQGEYISFVDSDDFIKKDMLEKLYNKAENNNLDLVMCKVSSFDNETHEVDDDLWYYSLKCFDGFKKDVFNNLDTKKFTDSISVTPYNKLYKRSFIETNNIRFPNKYIFEDEVFFYNVYLKAKRISLVDENLYYYRTNRKGSTVSKSSDNDYIDVIYIFRLIRDLLVETGYVDVYKEKVYNRFIHLTLWRFSQTAPKYRQNFFNLMKKDFEEILSDKLLSGVRLNINKLEPRVKSRTLKVLKAANLEEFNELDSYKIFSVVMALYNNEDYLAEAIESLTVQNFGFEHNVELIIVDDGSTDNSLKIAKEFEASYPDNIKVIHKENGGQASARNLGLKYVKGDYVNFLDSDDKLSPNTFKAVYEFILENPDVEMISIPITFFDNQQGPHLLNYKYKKDKVVDLIKDPQYPQLSASSAFIKKETIDGLYFDSRLVNSEDALLLNKILINNPQLGLVKDANYLYRKRFDESSTIDNSQKKKGFFTDRLKYYFEELINYSNEVTGETLKFIQYTLVYDLQWMVKAPDIDNVFNETEKKEFWKTFLNVLSHIDVDVIKTHKTLNIDVRDFLLAIKKYNFTPETISNLKIDDKIATHRCYIDIIKIKNDILYISGLLMSYYNPDTIEIVAICGDEKFVASRFVYPTRENLKFLSIEYKFPYDFDLEIPLANLKDNKVEIMVLHDGKYYKLPIAFENHARLSASSNYFIKDSKMVLFKDNSFYLNSYSFIRMLMYEVRCLLKIFKDRGPFFTSALFFRVIYLVLYPFLKNRKIWLFMDRREAADDNAEYLFRYASAKDDKISKYFTVSCESKDFNRLSGFKNVLPFYSFKQRFVYLFADKIISSHPDENILNPFHGKNGELYSGLITSEKYFLQHGVTKDNISRWLRKYDKDLSLILTVSDLERESFLDPSYNYAPEIIQTLGFPRFDNLESKNLKKQILIMPSWRENIQKSVHGLKKSKYFIELNNLLKNEDLISFAKEKGYEIIFKPHPKLFKFIDIFDLSEDIIVDDKKTYQELFNESMLLITDYSSVAFDFAYLKKPVIYYQYSDDYNFDLSKSYFKYKDMGFGEVVSEEKELVDLIKSYLDTDCLMKDVYKSRVDAFYKFRDKQNCKRVYNFLIND</sequence>
<organism evidence="2 3">
    <name type="scientific">Methanobrevibacter woesei</name>
    <dbReference type="NCBI Taxonomy" id="190976"/>
    <lineage>
        <taxon>Archaea</taxon>
        <taxon>Methanobacteriati</taxon>
        <taxon>Methanobacteriota</taxon>
        <taxon>Methanomada group</taxon>
        <taxon>Methanobacteria</taxon>
        <taxon>Methanobacteriales</taxon>
        <taxon>Methanobacteriaceae</taxon>
        <taxon>Methanobrevibacter</taxon>
    </lineage>
</organism>
<dbReference type="CDD" id="cd00761">
    <property type="entry name" value="Glyco_tranf_GTA_type"/>
    <property type="match status" value="2"/>
</dbReference>
<evidence type="ECO:0000313" key="3">
    <source>
        <dbReference type="Proteomes" id="UP000245577"/>
    </source>
</evidence>
<dbReference type="SUPFAM" id="SSF53756">
    <property type="entry name" value="UDP-Glycosyltransferase/glycogen phosphorylase"/>
    <property type="match status" value="1"/>
</dbReference>
<dbReference type="InterPro" id="IPR029044">
    <property type="entry name" value="Nucleotide-diphossugar_trans"/>
</dbReference>
<evidence type="ECO:0000313" key="2">
    <source>
        <dbReference type="EMBL" id="PWB87047.1"/>
    </source>
</evidence>
<dbReference type="Proteomes" id="UP000245577">
    <property type="component" value="Unassembled WGS sequence"/>
</dbReference>
<reference evidence="2 3" key="1">
    <citation type="submission" date="2017-03" db="EMBL/GenBank/DDBJ databases">
        <title>Genome sequence of Methanobrevibacter wosei.</title>
        <authorList>
            <person name="Poehlein A."/>
            <person name="Seedorf H."/>
            <person name="Daniel R."/>
        </authorList>
    </citation>
    <scope>NUCLEOTIDE SEQUENCE [LARGE SCALE GENOMIC DNA]</scope>
    <source>
        <strain evidence="2 3">DSM 11979</strain>
    </source>
</reference>
<proteinExistence type="predicted"/>
<dbReference type="EC" id="2.4.-.-" evidence="2"/>
<feature type="domain" description="Glycosyltransferase 2-like" evidence="1">
    <location>
        <begin position="339"/>
        <end position="476"/>
    </location>
</feature>
<dbReference type="PANTHER" id="PTHR22916:SF3">
    <property type="entry name" value="UDP-GLCNAC:BETAGAL BETA-1,3-N-ACETYLGLUCOSAMINYLTRANSFERASE-LIKE PROTEIN 1"/>
    <property type="match status" value="1"/>
</dbReference>
<dbReference type="GO" id="GO:0047355">
    <property type="term" value="F:CDP-glycerol glycerophosphotransferase activity"/>
    <property type="evidence" value="ECO:0007669"/>
    <property type="project" value="InterPro"/>
</dbReference>
<dbReference type="InterPro" id="IPR043148">
    <property type="entry name" value="TagF_C"/>
</dbReference>
<dbReference type="GO" id="GO:0016020">
    <property type="term" value="C:membrane"/>
    <property type="evidence" value="ECO:0007669"/>
    <property type="project" value="InterPro"/>
</dbReference>